<comment type="caution">
    <text evidence="2">The sequence shown here is derived from an EMBL/GenBank/DDBJ whole genome shotgun (WGS) entry which is preliminary data.</text>
</comment>
<dbReference type="Pfam" id="PF18899">
    <property type="entry name" value="DUF5655"/>
    <property type="match status" value="1"/>
</dbReference>
<dbReference type="EMBL" id="PDUD01000034">
    <property type="protein sequence ID" value="PHN03137.1"/>
    <property type="molecule type" value="Genomic_DNA"/>
</dbReference>
<name>A0A2D0N3X1_FLAN2</name>
<dbReference type="InterPro" id="IPR043714">
    <property type="entry name" value="DUF5655"/>
</dbReference>
<evidence type="ECO:0000313" key="3">
    <source>
        <dbReference type="Proteomes" id="UP000223913"/>
    </source>
</evidence>
<dbReference type="OrthoDB" id="1118588at2"/>
<evidence type="ECO:0000313" key="2">
    <source>
        <dbReference type="EMBL" id="PHN03137.1"/>
    </source>
</evidence>
<gene>
    <name evidence="2" type="ORF">CRP01_29095</name>
</gene>
<reference evidence="2 3" key="1">
    <citation type="submission" date="2017-10" db="EMBL/GenBank/DDBJ databases">
        <title>The draft genome sequence of Lewinella nigricans NBRC 102662.</title>
        <authorList>
            <person name="Wang K."/>
        </authorList>
    </citation>
    <scope>NUCLEOTIDE SEQUENCE [LARGE SCALE GENOMIC DNA]</scope>
    <source>
        <strain evidence="2 3">NBRC 102662</strain>
    </source>
</reference>
<dbReference type="AlphaFoldDB" id="A0A2D0N3X1"/>
<keyword evidence="3" id="KW-1185">Reference proteome</keyword>
<accession>A0A2D0N3X1</accession>
<feature type="domain" description="DUF5655" evidence="1">
    <location>
        <begin position="26"/>
        <end position="131"/>
    </location>
</feature>
<evidence type="ECO:0000259" key="1">
    <source>
        <dbReference type="Pfam" id="PF18899"/>
    </source>
</evidence>
<dbReference type="Proteomes" id="UP000223913">
    <property type="component" value="Unassembled WGS sequence"/>
</dbReference>
<sequence length="132" mass="15408">MNICPKCERTLPHPNAWHYCRKVDLDSLFVGKSDEVVLIADTILAELIGWEGVSFSPTKNCVVFVRNKTFLVLKPLKNQVNLKFYLTEVCHEFPIVKSIPWNSKYENHIRLQREAEINAKVLRFIRDSYEIS</sequence>
<organism evidence="2 3">
    <name type="scientific">Flavilitoribacter nigricans (strain ATCC 23147 / DSM 23189 / NBRC 102662 / NCIMB 1420 / SS-2)</name>
    <name type="common">Lewinella nigricans</name>
    <dbReference type="NCBI Taxonomy" id="1122177"/>
    <lineage>
        <taxon>Bacteria</taxon>
        <taxon>Pseudomonadati</taxon>
        <taxon>Bacteroidota</taxon>
        <taxon>Saprospiria</taxon>
        <taxon>Saprospirales</taxon>
        <taxon>Lewinellaceae</taxon>
        <taxon>Flavilitoribacter</taxon>
    </lineage>
</organism>
<dbReference type="RefSeq" id="WP_143473576.1">
    <property type="nucleotide sequence ID" value="NZ_PDUD01000034.1"/>
</dbReference>
<protein>
    <recommendedName>
        <fullName evidence="1">DUF5655 domain-containing protein</fullName>
    </recommendedName>
</protein>
<proteinExistence type="predicted"/>